<protein>
    <submittedName>
        <fullName evidence="3">CPBP family intramembrane glutamic endopeptidase</fullName>
        <ecNumber evidence="3">3.4.-.-</ecNumber>
    </submittedName>
</protein>
<dbReference type="InterPro" id="IPR052710">
    <property type="entry name" value="CAAX_protease"/>
</dbReference>
<dbReference type="Pfam" id="PF02517">
    <property type="entry name" value="Rce1-like"/>
    <property type="match status" value="1"/>
</dbReference>
<dbReference type="InterPro" id="IPR003675">
    <property type="entry name" value="Rce1/LyrA-like_dom"/>
</dbReference>
<evidence type="ECO:0000313" key="4">
    <source>
        <dbReference type="Proteomes" id="UP001595533"/>
    </source>
</evidence>
<feature type="transmembrane region" description="Helical" evidence="1">
    <location>
        <begin position="154"/>
        <end position="174"/>
    </location>
</feature>
<proteinExistence type="predicted"/>
<keyword evidence="1" id="KW-0472">Membrane</keyword>
<comment type="caution">
    <text evidence="3">The sequence shown here is derived from an EMBL/GenBank/DDBJ whole genome shotgun (WGS) entry which is preliminary data.</text>
</comment>
<feature type="transmembrane region" description="Helical" evidence="1">
    <location>
        <begin position="180"/>
        <end position="199"/>
    </location>
</feature>
<dbReference type="EC" id="3.4.-.-" evidence="3"/>
<gene>
    <name evidence="3" type="ORF">ACFODZ_09160</name>
</gene>
<dbReference type="PANTHER" id="PTHR36435:SF1">
    <property type="entry name" value="CAAX AMINO TERMINAL PROTEASE FAMILY PROTEIN"/>
    <property type="match status" value="1"/>
</dbReference>
<feature type="transmembrane region" description="Helical" evidence="1">
    <location>
        <begin position="6"/>
        <end position="24"/>
    </location>
</feature>
<keyword evidence="1" id="KW-0812">Transmembrane</keyword>
<feature type="transmembrane region" description="Helical" evidence="1">
    <location>
        <begin position="206"/>
        <end position="225"/>
    </location>
</feature>
<evidence type="ECO:0000313" key="3">
    <source>
        <dbReference type="EMBL" id="MFC3194407.1"/>
    </source>
</evidence>
<dbReference type="RefSeq" id="WP_077411119.1">
    <property type="nucleotide sequence ID" value="NZ_JBHRTS010000004.1"/>
</dbReference>
<dbReference type="EMBL" id="JBHRTS010000004">
    <property type="protein sequence ID" value="MFC3194407.1"/>
    <property type="molecule type" value="Genomic_DNA"/>
</dbReference>
<accession>A0ABV7JBA9</accession>
<dbReference type="Proteomes" id="UP001595533">
    <property type="component" value="Unassembled WGS sequence"/>
</dbReference>
<dbReference type="GO" id="GO:0016787">
    <property type="term" value="F:hydrolase activity"/>
    <property type="evidence" value="ECO:0007669"/>
    <property type="project" value="UniProtKB-KW"/>
</dbReference>
<keyword evidence="3" id="KW-0378">Hydrolase</keyword>
<organism evidence="3 4">
    <name type="scientific">Marinicella sediminis</name>
    <dbReference type="NCBI Taxonomy" id="1792834"/>
    <lineage>
        <taxon>Bacteria</taxon>
        <taxon>Pseudomonadati</taxon>
        <taxon>Pseudomonadota</taxon>
        <taxon>Gammaproteobacteria</taxon>
        <taxon>Lysobacterales</taxon>
        <taxon>Marinicellaceae</taxon>
        <taxon>Marinicella</taxon>
    </lineage>
</organism>
<reference evidence="4" key="1">
    <citation type="journal article" date="2019" name="Int. J. Syst. Evol. Microbiol.">
        <title>The Global Catalogue of Microorganisms (GCM) 10K type strain sequencing project: providing services to taxonomists for standard genome sequencing and annotation.</title>
        <authorList>
            <consortium name="The Broad Institute Genomics Platform"/>
            <consortium name="The Broad Institute Genome Sequencing Center for Infectious Disease"/>
            <person name="Wu L."/>
            <person name="Ma J."/>
        </authorList>
    </citation>
    <scope>NUCLEOTIDE SEQUENCE [LARGE SCALE GENOMIC DNA]</scope>
    <source>
        <strain evidence="4">KCTC 42953</strain>
    </source>
</reference>
<dbReference type="PANTHER" id="PTHR36435">
    <property type="entry name" value="SLR1288 PROTEIN"/>
    <property type="match status" value="1"/>
</dbReference>
<evidence type="ECO:0000256" key="1">
    <source>
        <dbReference type="SAM" id="Phobius"/>
    </source>
</evidence>
<feature type="transmembrane region" description="Helical" evidence="1">
    <location>
        <begin position="128"/>
        <end position="147"/>
    </location>
</feature>
<name>A0ABV7JBA9_9GAMM</name>
<sequence length="231" mass="26186">MTLLWLYQMMLLVVIGVLLPVMAVRNSADTRHILQQRPGLRATFYQQGAIMQWFLVALILVAQWWQGGGLSAIGWSTALSWHFWLSMSGLVMVSILTWKLYCPGPMVGAWLVRLYSHVAHYLPVDTRSYSWGVVMAVTAGICEELIYRGLLYHLLIQWIPDWSGMILANVVFAVTHYSTGWVNAAGAFVLGLLFSWLYWLTGDLWLSMWLHAAIDLLAVTLYPLAVRNKPS</sequence>
<keyword evidence="1" id="KW-1133">Transmembrane helix</keyword>
<evidence type="ECO:0000259" key="2">
    <source>
        <dbReference type="Pfam" id="PF02517"/>
    </source>
</evidence>
<feature type="transmembrane region" description="Helical" evidence="1">
    <location>
        <begin position="100"/>
        <end position="122"/>
    </location>
</feature>
<feature type="transmembrane region" description="Helical" evidence="1">
    <location>
        <begin position="44"/>
        <end position="66"/>
    </location>
</feature>
<keyword evidence="4" id="KW-1185">Reference proteome</keyword>
<feature type="domain" description="CAAX prenyl protease 2/Lysostaphin resistance protein A-like" evidence="2">
    <location>
        <begin position="130"/>
        <end position="216"/>
    </location>
</feature>